<dbReference type="NCBIfam" id="TIGR00608">
    <property type="entry name" value="radc"/>
    <property type="match status" value="1"/>
</dbReference>
<evidence type="ECO:0000256" key="4">
    <source>
        <dbReference type="ARBA" id="ARBA00022833"/>
    </source>
</evidence>
<evidence type="ECO:0000313" key="7">
    <source>
        <dbReference type="EMBL" id="MBA6068086.1"/>
    </source>
</evidence>
<dbReference type="Pfam" id="PF04002">
    <property type="entry name" value="RadC"/>
    <property type="match status" value="1"/>
</dbReference>
<dbReference type="Proteomes" id="UP000541770">
    <property type="component" value="Unassembled WGS sequence"/>
</dbReference>
<keyword evidence="4" id="KW-0862">Zinc</keyword>
<dbReference type="PROSITE" id="PS01302">
    <property type="entry name" value="UPF0758"/>
    <property type="match status" value="1"/>
</dbReference>
<reference evidence="7 8" key="1">
    <citation type="submission" date="2020-07" db="EMBL/GenBank/DDBJ databases">
        <title>Diversity of carbapenemase encoding genes among Pseudomonas putida group clinical isolates in a tertiary Brazilian hospital.</title>
        <authorList>
            <person name="Alberto-Lei F."/>
            <person name="Nodari C.S."/>
            <person name="Streling A.P."/>
            <person name="Paulino J.T."/>
            <person name="Bessa-Neto F.O."/>
            <person name="Cayo R."/>
            <person name="Gales A.C."/>
        </authorList>
    </citation>
    <scope>NUCLEOTIDE SEQUENCE [LARGE SCALE GENOMIC DNA]</scope>
    <source>
        <strain evidence="7 8">14802</strain>
    </source>
</reference>
<evidence type="ECO:0000256" key="2">
    <source>
        <dbReference type="ARBA" id="ARBA00022723"/>
    </source>
</evidence>
<dbReference type="PANTHER" id="PTHR30471">
    <property type="entry name" value="DNA REPAIR PROTEIN RADC"/>
    <property type="match status" value="1"/>
</dbReference>
<dbReference type="InterPro" id="IPR025657">
    <property type="entry name" value="RadC_JAB"/>
</dbReference>
<dbReference type="InterPro" id="IPR001405">
    <property type="entry name" value="UPF0758"/>
</dbReference>
<dbReference type="PANTHER" id="PTHR30471:SF3">
    <property type="entry name" value="UPF0758 PROTEIN YEES-RELATED"/>
    <property type="match status" value="1"/>
</dbReference>
<dbReference type="GO" id="GO:0046872">
    <property type="term" value="F:metal ion binding"/>
    <property type="evidence" value="ECO:0007669"/>
    <property type="project" value="UniProtKB-KW"/>
</dbReference>
<comment type="caution">
    <text evidence="7">The sequence shown here is derived from an EMBL/GenBank/DDBJ whole genome shotgun (WGS) entry which is preliminary data.</text>
</comment>
<dbReference type="GO" id="GO:0006508">
    <property type="term" value="P:proteolysis"/>
    <property type="evidence" value="ECO:0007669"/>
    <property type="project" value="UniProtKB-KW"/>
</dbReference>
<proteinExistence type="predicted"/>
<name>A0A7W2JZQ1_9PSED</name>
<keyword evidence="2" id="KW-0479">Metal-binding</keyword>
<dbReference type="InterPro" id="IPR037518">
    <property type="entry name" value="MPN"/>
</dbReference>
<protein>
    <submittedName>
        <fullName evidence="7">DNA repair protein RadC</fullName>
    </submittedName>
</protein>
<evidence type="ECO:0000313" key="8">
    <source>
        <dbReference type="Proteomes" id="UP000541770"/>
    </source>
</evidence>
<dbReference type="EMBL" id="JACGDE010000025">
    <property type="protein sequence ID" value="MBA6068086.1"/>
    <property type="molecule type" value="Genomic_DNA"/>
</dbReference>
<evidence type="ECO:0000256" key="1">
    <source>
        <dbReference type="ARBA" id="ARBA00022670"/>
    </source>
</evidence>
<feature type="domain" description="MPN" evidence="6">
    <location>
        <begin position="26"/>
        <end position="148"/>
    </location>
</feature>
<keyword evidence="5" id="KW-0482">Metalloprotease</keyword>
<evidence type="ECO:0000256" key="3">
    <source>
        <dbReference type="ARBA" id="ARBA00022801"/>
    </source>
</evidence>
<evidence type="ECO:0000256" key="5">
    <source>
        <dbReference type="ARBA" id="ARBA00023049"/>
    </source>
</evidence>
<keyword evidence="3" id="KW-0378">Hydrolase</keyword>
<dbReference type="PROSITE" id="PS50249">
    <property type="entry name" value="MPN"/>
    <property type="match status" value="1"/>
</dbReference>
<organism evidence="7 8">
    <name type="scientific">Pseudomonas mosselii</name>
    <dbReference type="NCBI Taxonomy" id="78327"/>
    <lineage>
        <taxon>Bacteria</taxon>
        <taxon>Pseudomonadati</taxon>
        <taxon>Pseudomonadota</taxon>
        <taxon>Gammaproteobacteria</taxon>
        <taxon>Pseudomonadales</taxon>
        <taxon>Pseudomonadaceae</taxon>
        <taxon>Pseudomonas</taxon>
    </lineage>
</organism>
<gene>
    <name evidence="7" type="primary">radC</name>
    <name evidence="7" type="ORF">H4C75_25455</name>
</gene>
<dbReference type="GO" id="GO:0008237">
    <property type="term" value="F:metallopeptidase activity"/>
    <property type="evidence" value="ECO:0007669"/>
    <property type="project" value="UniProtKB-KW"/>
</dbReference>
<dbReference type="SUPFAM" id="SSF102712">
    <property type="entry name" value="JAB1/MPN domain"/>
    <property type="match status" value="1"/>
</dbReference>
<sequence length="148" mass="16474">MQQFERDVIQQALSILDSHLKTKGAALQSPEAVRDFLRLQLEQEESEVFAVLYLDSQHRLLAFKRMFNGTIDSAAVYPREVVKAGLALNASAAIICHNHPSGDATPSNADRQLTVRLKDALALVDIRLVDHMVVGHKQIVSFAEQGWI</sequence>
<dbReference type="RefSeq" id="WP_182324853.1">
    <property type="nucleotide sequence ID" value="NZ_JACGDE010000025.1"/>
</dbReference>
<keyword evidence="1" id="KW-0645">Protease</keyword>
<dbReference type="CDD" id="cd08071">
    <property type="entry name" value="MPN_DUF2466"/>
    <property type="match status" value="1"/>
</dbReference>
<dbReference type="Gene3D" id="3.40.140.10">
    <property type="entry name" value="Cytidine Deaminase, domain 2"/>
    <property type="match status" value="1"/>
</dbReference>
<evidence type="ECO:0000259" key="6">
    <source>
        <dbReference type="PROSITE" id="PS50249"/>
    </source>
</evidence>
<dbReference type="InterPro" id="IPR020891">
    <property type="entry name" value="UPF0758_CS"/>
</dbReference>
<accession>A0A7W2JZQ1</accession>
<dbReference type="AlphaFoldDB" id="A0A7W2JZQ1"/>